<proteinExistence type="inferred from homology"/>
<dbReference type="InterPro" id="IPR002347">
    <property type="entry name" value="SDR_fam"/>
</dbReference>
<reference evidence="4" key="2">
    <citation type="journal article" date="2016" name="MBio">
        <title>Strain Prioritization and Genome Mining for Enediyne Natural Products.</title>
        <authorList>
            <person name="Yan X."/>
            <person name="Ge H."/>
            <person name="Huang T."/>
            <person name="Hindra"/>
            <person name="Yang D."/>
            <person name="Teng Q."/>
            <person name="Crnovcic I."/>
            <person name="Li X."/>
            <person name="Rudolf J.D."/>
            <person name="Lohman J.R."/>
            <person name="Gansemans Y."/>
            <person name="Zhu X."/>
            <person name="Huang Y."/>
            <person name="Zhao L.X."/>
            <person name="Jiang Y."/>
            <person name="Van Nieuwerburgh F."/>
            <person name="Rader C."/>
            <person name="Duan Y."/>
            <person name="Shen B."/>
        </authorList>
    </citation>
    <scope>NUCLEOTIDE SEQUENCE</scope>
    <source>
        <strain evidence="4">DCA2648</strain>
    </source>
</reference>
<dbReference type="Pfam" id="PF00106">
    <property type="entry name" value="adh_short"/>
    <property type="match status" value="1"/>
</dbReference>
<evidence type="ECO:0000256" key="2">
    <source>
        <dbReference type="ARBA" id="ARBA00023002"/>
    </source>
</evidence>
<sequence length="263" mass="27269">MTSQTPDSPSTTGLAGTTALVTGASSGIGEAVAGALAARGALVALAARRRDRLTQVAENIRAKGGAALVVEADVSDEPGAEAAVAAAVAESGRLDIVVNNAGVLLLGPVEDAPTEEWRRMLELNLLGVALVSRAALPHLLRAAGTGPRYVADLVNISSVGGRIATPNTAVYNAAKFGVNAFSESLRQEVARRHVRVAVIEPGFVATELPLHSRPEVLQRLAGGFDPGVPLDPADVAETIVHVMTRPRHMAVNEVLLRPTEQLD</sequence>
<dbReference type="PRINTS" id="PR00081">
    <property type="entry name" value="GDHRDH"/>
</dbReference>
<dbReference type="InterPro" id="IPR036291">
    <property type="entry name" value="NAD(P)-bd_dom_sf"/>
</dbReference>
<dbReference type="FunFam" id="3.40.50.720:FF:000047">
    <property type="entry name" value="NADP-dependent L-serine/L-allo-threonine dehydrogenase"/>
    <property type="match status" value="1"/>
</dbReference>
<keyword evidence="2" id="KW-0560">Oxidoreductase</keyword>
<organism evidence="4">
    <name type="scientific">Streptomyces uncialis</name>
    <dbReference type="NCBI Taxonomy" id="1048205"/>
    <lineage>
        <taxon>Bacteria</taxon>
        <taxon>Bacillati</taxon>
        <taxon>Actinomycetota</taxon>
        <taxon>Actinomycetes</taxon>
        <taxon>Kitasatosporales</taxon>
        <taxon>Streptomycetaceae</taxon>
        <taxon>Streptomyces</taxon>
    </lineage>
</organism>
<reference evidence="5 6" key="1">
    <citation type="submission" date="2015-06" db="EMBL/GenBank/DDBJ databases">
        <title>Cloning and characterization of the uncialamcin biosynthetic gene cluster.</title>
        <authorList>
            <person name="Yan X."/>
            <person name="Huang T."/>
            <person name="Ge H."/>
            <person name="Shen B."/>
        </authorList>
    </citation>
    <scope>NUCLEOTIDE SEQUENCE [LARGE SCALE GENOMIC DNA]</scope>
    <source>
        <strain evidence="5 6">DCA2648</strain>
    </source>
</reference>
<keyword evidence="6" id="KW-1185">Reference proteome</keyword>
<dbReference type="AlphaFoldDB" id="A0A140E9K9"/>
<comment type="similarity">
    <text evidence="1 3">Belongs to the short-chain dehydrogenases/reductases (SDR) family.</text>
</comment>
<dbReference type="STRING" id="1048205.AB852_17930"/>
<dbReference type="Proteomes" id="UP000186455">
    <property type="component" value="Unassembled WGS sequence"/>
</dbReference>
<evidence type="ECO:0000313" key="6">
    <source>
        <dbReference type="Proteomes" id="UP000186455"/>
    </source>
</evidence>
<dbReference type="SUPFAM" id="SSF51735">
    <property type="entry name" value="NAD(P)-binding Rossmann-fold domains"/>
    <property type="match status" value="1"/>
</dbReference>
<dbReference type="PRINTS" id="PR00080">
    <property type="entry name" value="SDRFAMILY"/>
</dbReference>
<protein>
    <submittedName>
        <fullName evidence="4">Oxidoreductase</fullName>
    </submittedName>
</protein>
<dbReference type="EMBL" id="KT762610">
    <property type="protein sequence ID" value="AMK92578.1"/>
    <property type="molecule type" value="Genomic_DNA"/>
</dbReference>
<evidence type="ECO:0000256" key="1">
    <source>
        <dbReference type="ARBA" id="ARBA00006484"/>
    </source>
</evidence>
<dbReference type="PANTHER" id="PTHR44196">
    <property type="entry name" value="DEHYDROGENASE/REDUCTASE SDR FAMILY MEMBER 7B"/>
    <property type="match status" value="1"/>
</dbReference>
<dbReference type="InterPro" id="IPR020904">
    <property type="entry name" value="Sc_DH/Rdtase_CS"/>
</dbReference>
<dbReference type="Gene3D" id="3.40.50.720">
    <property type="entry name" value="NAD(P)-binding Rossmann-like Domain"/>
    <property type="match status" value="1"/>
</dbReference>
<accession>A0A140E9K9</accession>
<name>A0A140E9K9_9ACTN</name>
<gene>
    <name evidence="4" type="primary">ucmI</name>
    <name evidence="5" type="ORF">AB852_17930</name>
</gene>
<evidence type="ECO:0000313" key="4">
    <source>
        <dbReference type="EMBL" id="AMK92578.1"/>
    </source>
</evidence>
<dbReference type="SMR" id="A0A140E9K9"/>
<dbReference type="RefSeq" id="WP_073789611.1">
    <property type="nucleotide sequence ID" value="NZ_LFBV01000004.1"/>
</dbReference>
<evidence type="ECO:0000313" key="5">
    <source>
        <dbReference type="EMBL" id="OKH93393.1"/>
    </source>
</evidence>
<dbReference type="GO" id="GO:0016616">
    <property type="term" value="F:oxidoreductase activity, acting on the CH-OH group of donors, NAD or NADP as acceptor"/>
    <property type="evidence" value="ECO:0007669"/>
    <property type="project" value="UniProtKB-ARBA"/>
</dbReference>
<dbReference type="PROSITE" id="PS00061">
    <property type="entry name" value="ADH_SHORT"/>
    <property type="match status" value="1"/>
</dbReference>
<dbReference type="EMBL" id="LFBV01000004">
    <property type="protein sequence ID" value="OKH93393.1"/>
    <property type="molecule type" value="Genomic_DNA"/>
</dbReference>
<dbReference type="PANTHER" id="PTHR44196:SF1">
    <property type="entry name" value="DEHYDROGENASE_REDUCTASE SDR FAMILY MEMBER 7B"/>
    <property type="match status" value="1"/>
</dbReference>
<evidence type="ECO:0000256" key="3">
    <source>
        <dbReference type="RuleBase" id="RU000363"/>
    </source>
</evidence>
<dbReference type="GO" id="GO:0016020">
    <property type="term" value="C:membrane"/>
    <property type="evidence" value="ECO:0007669"/>
    <property type="project" value="TreeGrafter"/>
</dbReference>